<comment type="caution">
    <text evidence="2">The sequence shown here is derived from an EMBL/GenBank/DDBJ whole genome shotgun (WGS) entry which is preliminary data.</text>
</comment>
<protein>
    <submittedName>
        <fullName evidence="2">Uncharacterized protein</fullName>
    </submittedName>
</protein>
<evidence type="ECO:0000313" key="2">
    <source>
        <dbReference type="EMBL" id="NYH79046.1"/>
    </source>
</evidence>
<evidence type="ECO:0000256" key="1">
    <source>
        <dbReference type="SAM" id="MobiDB-lite"/>
    </source>
</evidence>
<keyword evidence="3" id="KW-1185">Reference proteome</keyword>
<reference evidence="2 3" key="1">
    <citation type="submission" date="2020-07" db="EMBL/GenBank/DDBJ databases">
        <title>Genomic Encyclopedia of Type Strains, Phase III (KMG-III): the genomes of soil and plant-associated and newly described type strains.</title>
        <authorList>
            <person name="Whitman W."/>
        </authorList>
    </citation>
    <scope>NUCLEOTIDE SEQUENCE [LARGE SCALE GENOMIC DNA]</scope>
    <source>
        <strain evidence="2 3">CECT 8576</strain>
    </source>
</reference>
<accession>A0A852Z635</accession>
<proteinExistence type="predicted"/>
<dbReference type="EMBL" id="JACBYW010000004">
    <property type="protein sequence ID" value="NYH79046.1"/>
    <property type="molecule type" value="Genomic_DNA"/>
</dbReference>
<feature type="compositionally biased region" description="Basic and acidic residues" evidence="1">
    <location>
        <begin position="18"/>
        <end position="27"/>
    </location>
</feature>
<feature type="region of interest" description="Disordered" evidence="1">
    <location>
        <begin position="1"/>
        <end position="43"/>
    </location>
</feature>
<name>A0A852Z635_9ACTN</name>
<dbReference type="Proteomes" id="UP000548304">
    <property type="component" value="Unassembled WGS sequence"/>
</dbReference>
<evidence type="ECO:0000313" key="3">
    <source>
        <dbReference type="Proteomes" id="UP000548304"/>
    </source>
</evidence>
<dbReference type="AlphaFoldDB" id="A0A852Z635"/>
<sequence length="43" mass="4702">MRLGTSEALSLPPPEVGRFGRERETRFHPVVSEDTPVIPGAGR</sequence>
<gene>
    <name evidence="2" type="ORF">FHR84_002380</name>
</gene>
<organism evidence="2 3">
    <name type="scientific">Actinopolyspora biskrensis</name>
    <dbReference type="NCBI Taxonomy" id="1470178"/>
    <lineage>
        <taxon>Bacteria</taxon>
        <taxon>Bacillati</taxon>
        <taxon>Actinomycetota</taxon>
        <taxon>Actinomycetes</taxon>
        <taxon>Actinopolysporales</taxon>
        <taxon>Actinopolysporaceae</taxon>
        <taxon>Actinopolyspora</taxon>
    </lineage>
</organism>